<keyword evidence="6" id="KW-0539">Nucleus</keyword>
<evidence type="ECO:0000256" key="4">
    <source>
        <dbReference type="ARBA" id="ARBA00022833"/>
    </source>
</evidence>
<protein>
    <recommendedName>
        <fullName evidence="6">Protein FAR1-RELATED SEQUENCE</fullName>
    </recommendedName>
</protein>
<dbReference type="PANTHER" id="PTHR31669">
    <property type="entry name" value="PROTEIN FAR1-RELATED SEQUENCE 10-RELATED"/>
    <property type="match status" value="1"/>
</dbReference>
<dbReference type="InterPro" id="IPR006564">
    <property type="entry name" value="Znf_PMZ"/>
</dbReference>
<feature type="compositionally biased region" description="Basic and acidic residues" evidence="7">
    <location>
        <begin position="673"/>
        <end position="691"/>
    </location>
</feature>
<dbReference type="SMART" id="SM00575">
    <property type="entry name" value="ZnF_PMZ"/>
    <property type="match status" value="1"/>
</dbReference>
<dbReference type="PROSITE" id="PS50966">
    <property type="entry name" value="ZF_SWIM"/>
    <property type="match status" value="1"/>
</dbReference>
<comment type="subcellular location">
    <subcellularLocation>
        <location evidence="6">Nucleus</location>
    </subcellularLocation>
</comment>
<evidence type="ECO:0000256" key="2">
    <source>
        <dbReference type="ARBA" id="ARBA00022723"/>
    </source>
</evidence>
<feature type="compositionally biased region" description="Polar residues" evidence="7">
    <location>
        <begin position="795"/>
        <end position="805"/>
    </location>
</feature>
<feature type="compositionally biased region" description="Acidic residues" evidence="7">
    <location>
        <begin position="771"/>
        <end position="794"/>
    </location>
</feature>
<keyword evidence="4 6" id="KW-0862">Zinc</keyword>
<dbReference type="GO" id="GO:0006355">
    <property type="term" value="P:regulation of DNA-templated transcription"/>
    <property type="evidence" value="ECO:0007669"/>
    <property type="project" value="UniProtKB-UniRule"/>
</dbReference>
<dbReference type="PANTHER" id="PTHR31669:SF217">
    <property type="entry name" value="PROTEIN FAR1-RELATED SEQUENCE"/>
    <property type="match status" value="1"/>
</dbReference>
<evidence type="ECO:0000256" key="3">
    <source>
        <dbReference type="ARBA" id="ARBA00022771"/>
    </source>
</evidence>
<proteinExistence type="inferred from homology"/>
<reference evidence="9 10" key="1">
    <citation type="submission" date="2024-02" db="EMBL/GenBank/DDBJ databases">
        <title>High-quality chromosome-scale genome assembly of Pensacola bahiagrass (Paspalum notatum Flugge var. saurae).</title>
        <authorList>
            <person name="Vega J.M."/>
            <person name="Podio M."/>
            <person name="Orjuela J."/>
            <person name="Siena L.A."/>
            <person name="Pessino S.C."/>
            <person name="Combes M.C."/>
            <person name="Mariac C."/>
            <person name="Albertini E."/>
            <person name="Pupilli F."/>
            <person name="Ortiz J.P.A."/>
            <person name="Leblanc O."/>
        </authorList>
    </citation>
    <scope>NUCLEOTIDE SEQUENCE [LARGE SCALE GENOMIC DNA]</scope>
    <source>
        <strain evidence="9">R1</strain>
        <tissue evidence="9">Leaf</tissue>
    </source>
</reference>
<dbReference type="AlphaFoldDB" id="A0AAQ3UXP3"/>
<dbReference type="GO" id="GO:0008270">
    <property type="term" value="F:zinc ion binding"/>
    <property type="evidence" value="ECO:0007669"/>
    <property type="project" value="UniProtKB-UniRule"/>
</dbReference>
<feature type="region of interest" description="Disordered" evidence="7">
    <location>
        <begin position="739"/>
        <end position="805"/>
    </location>
</feature>
<dbReference type="InterPro" id="IPR031052">
    <property type="entry name" value="FHY3/FAR1"/>
</dbReference>
<keyword evidence="2 6" id="KW-0479">Metal-binding</keyword>
<name>A0AAQ3UXP3_PASNO</name>
<evidence type="ECO:0000256" key="7">
    <source>
        <dbReference type="SAM" id="MobiDB-lite"/>
    </source>
</evidence>
<feature type="domain" description="SWIM-type" evidence="8">
    <location>
        <begin position="501"/>
        <end position="537"/>
    </location>
</feature>
<dbReference type="InterPro" id="IPR007527">
    <property type="entry name" value="Znf_SWIM"/>
</dbReference>
<keyword evidence="10" id="KW-1185">Reference proteome</keyword>
<dbReference type="Proteomes" id="UP001341281">
    <property type="component" value="Chromosome 10"/>
</dbReference>
<organism evidence="9 10">
    <name type="scientific">Paspalum notatum var. saurae</name>
    <dbReference type="NCBI Taxonomy" id="547442"/>
    <lineage>
        <taxon>Eukaryota</taxon>
        <taxon>Viridiplantae</taxon>
        <taxon>Streptophyta</taxon>
        <taxon>Embryophyta</taxon>
        <taxon>Tracheophyta</taxon>
        <taxon>Spermatophyta</taxon>
        <taxon>Magnoliopsida</taxon>
        <taxon>Liliopsida</taxon>
        <taxon>Poales</taxon>
        <taxon>Poaceae</taxon>
        <taxon>PACMAD clade</taxon>
        <taxon>Panicoideae</taxon>
        <taxon>Andropogonodae</taxon>
        <taxon>Paspaleae</taxon>
        <taxon>Paspalinae</taxon>
        <taxon>Paspalum</taxon>
    </lineage>
</organism>
<keyword evidence="3 5" id="KW-0863">Zinc-finger</keyword>
<comment type="function">
    <text evidence="6">Putative transcription activator involved in regulating light control of development.</text>
</comment>
<dbReference type="Pfam" id="PF10551">
    <property type="entry name" value="MULE"/>
    <property type="match status" value="1"/>
</dbReference>
<dbReference type="InterPro" id="IPR018289">
    <property type="entry name" value="MULE_transposase_dom"/>
</dbReference>
<feature type="non-terminal residue" evidence="9">
    <location>
        <position position="805"/>
    </location>
</feature>
<sequence>MVFRSVDEAHKFYLRYAYEVGFPLKRCRGAKSHKWLNCLMEGKCEERTVDNPKVHKTSSKRTGCKAGMKLKFIYDDAGENVVSIRIDILRLEHNHAFITDKAEKDRLFCNKSHDPAYREFIGAMQDSRVPHHCIMDLVMEMHGGPEFVPVTSQDVKNMGAVRRRENNSNDVAKLLEFFTECRKQNPQFFCDFQLEDVGKIKSIFWSHVSQQGEYADFGYTVTFDTTHKTNLYGKPHGMFVGANNHLQCTIFGFVLLGDETIETFEWAFNAFKMCMEDQDPVMPVALGRVFPNTIHRLCLWHVQNRFRTHLNELYKRFEDRDFKAKFQSIIHHPLTPFEFEAAWEWMLDEFSLRDDTTLKSLHEIRKEWISAFFKDDFCGVMVSTQRSESMNKVVKNFHVDANTPLHEFAKEMMKMMYERKMRRQLKHWHARYVRQRETNTFYPFEIRVARAYTRAVMCRFKKSIKYSTAYKIVRDSDGGPDDYLVRHTNRSNKIVWGQHEFKEKMDVDAGKYCCECKQWEHIGLLCVHLIKAFTHLQIERIPKEYVMKRYTTNAKVDVLFHRDDRKMQGKDGETALGRWNVVMLKTMKVITLSGISEARKNMALIVLDKLIEDMERAAPDTNGEENCVNNDSVDCQTADAGETVVNGSSSHGIQPHDAIEARKRPHPIFEAISLEKPDRAKPKGRTIKENEASSLKLGAKGEKKKNRKCKKCGVADGHNSRTCLTLEENRVRLANMVGWKRGRPPGSRNKSAISAAHWIETSTSRKRSVELSDDEDTNDSDMETDGSTQGDDEMQLSTRVLRSKN</sequence>
<gene>
    <name evidence="9" type="ORF">U9M48_043692</name>
</gene>
<feature type="region of interest" description="Disordered" evidence="7">
    <location>
        <begin position="644"/>
        <end position="700"/>
    </location>
</feature>
<evidence type="ECO:0000313" key="9">
    <source>
        <dbReference type="EMBL" id="WVZ98225.1"/>
    </source>
</evidence>
<evidence type="ECO:0000256" key="1">
    <source>
        <dbReference type="ARBA" id="ARBA00005889"/>
    </source>
</evidence>
<evidence type="ECO:0000313" key="10">
    <source>
        <dbReference type="Proteomes" id="UP001341281"/>
    </source>
</evidence>
<evidence type="ECO:0000256" key="5">
    <source>
        <dbReference type="PROSITE-ProRule" id="PRU00325"/>
    </source>
</evidence>
<dbReference type="EMBL" id="CP144754">
    <property type="protein sequence ID" value="WVZ98225.1"/>
    <property type="molecule type" value="Genomic_DNA"/>
</dbReference>
<dbReference type="GO" id="GO:0005634">
    <property type="term" value="C:nucleus"/>
    <property type="evidence" value="ECO:0007669"/>
    <property type="project" value="UniProtKB-SubCell"/>
</dbReference>
<accession>A0AAQ3UXP3</accession>
<comment type="similarity">
    <text evidence="1 6">Belongs to the FHY3/FAR1 family.</text>
</comment>
<evidence type="ECO:0000259" key="8">
    <source>
        <dbReference type="PROSITE" id="PS50966"/>
    </source>
</evidence>
<evidence type="ECO:0000256" key="6">
    <source>
        <dbReference type="RuleBase" id="RU367018"/>
    </source>
</evidence>